<comment type="similarity">
    <text evidence="1">Belongs to the AHA1 family.</text>
</comment>
<accession>A0ABS4ZDG2</accession>
<dbReference type="EMBL" id="JAGIOB010000001">
    <property type="protein sequence ID" value="MBP2419072.1"/>
    <property type="molecule type" value="Genomic_DNA"/>
</dbReference>
<dbReference type="Proteomes" id="UP000758168">
    <property type="component" value="Unassembled WGS sequence"/>
</dbReference>
<sequence length="162" mass="17776">MAVISTTPDPSARTLTLVAELAAPPARVWQLWSDPRQLERWWGPPTWPATFVEHDLVAGGGSRYRMTGPDGEQAHGWWSVLAVDEPRSLELEDGFADEAGQPVPDLPTTRMRVRLEEAGAGSTRMTLVSEFATVEQMEQLTQMGMVEGLTLAMGQMDELLAA</sequence>
<dbReference type="SUPFAM" id="SSF55961">
    <property type="entry name" value="Bet v1-like"/>
    <property type="match status" value="1"/>
</dbReference>
<gene>
    <name evidence="3" type="ORF">JOF54_003994</name>
</gene>
<evidence type="ECO:0000313" key="3">
    <source>
        <dbReference type="EMBL" id="MBP2419072.1"/>
    </source>
</evidence>
<evidence type="ECO:0000313" key="4">
    <source>
        <dbReference type="Proteomes" id="UP000758168"/>
    </source>
</evidence>
<protein>
    <submittedName>
        <fullName evidence="3">Uncharacterized protein YndB with AHSA1/START domain</fullName>
    </submittedName>
</protein>
<dbReference type="CDD" id="cd07814">
    <property type="entry name" value="SRPBCC_CalC_Aha1-like"/>
    <property type="match status" value="1"/>
</dbReference>
<evidence type="ECO:0000259" key="2">
    <source>
        <dbReference type="Pfam" id="PF08327"/>
    </source>
</evidence>
<dbReference type="RefSeq" id="WP_210059165.1">
    <property type="nucleotide sequence ID" value="NZ_BAAAMH010000011.1"/>
</dbReference>
<proteinExistence type="inferred from homology"/>
<keyword evidence="4" id="KW-1185">Reference proteome</keyword>
<dbReference type="Gene3D" id="3.30.530.20">
    <property type="match status" value="1"/>
</dbReference>
<evidence type="ECO:0000256" key="1">
    <source>
        <dbReference type="ARBA" id="ARBA00006817"/>
    </source>
</evidence>
<comment type="caution">
    <text evidence="3">The sequence shown here is derived from an EMBL/GenBank/DDBJ whole genome shotgun (WGS) entry which is preliminary data.</text>
</comment>
<organism evidence="3 4">
    <name type="scientific">Microlunatus capsulatus</name>
    <dbReference type="NCBI Taxonomy" id="99117"/>
    <lineage>
        <taxon>Bacteria</taxon>
        <taxon>Bacillati</taxon>
        <taxon>Actinomycetota</taxon>
        <taxon>Actinomycetes</taxon>
        <taxon>Propionibacteriales</taxon>
        <taxon>Propionibacteriaceae</taxon>
        <taxon>Microlunatus</taxon>
    </lineage>
</organism>
<name>A0ABS4ZDG2_9ACTN</name>
<dbReference type="InterPro" id="IPR023393">
    <property type="entry name" value="START-like_dom_sf"/>
</dbReference>
<dbReference type="Pfam" id="PF08327">
    <property type="entry name" value="AHSA1"/>
    <property type="match status" value="1"/>
</dbReference>
<reference evidence="3 4" key="1">
    <citation type="submission" date="2021-03" db="EMBL/GenBank/DDBJ databases">
        <title>Sequencing the genomes of 1000 actinobacteria strains.</title>
        <authorList>
            <person name="Klenk H.-P."/>
        </authorList>
    </citation>
    <scope>NUCLEOTIDE SEQUENCE [LARGE SCALE GENOMIC DNA]</scope>
    <source>
        <strain evidence="3 4">DSM 12936</strain>
    </source>
</reference>
<feature type="domain" description="Activator of Hsp90 ATPase homologue 1/2-like C-terminal" evidence="2">
    <location>
        <begin position="22"/>
        <end position="160"/>
    </location>
</feature>
<dbReference type="InterPro" id="IPR013538">
    <property type="entry name" value="ASHA1/2-like_C"/>
</dbReference>